<accession>A0AA38M9C3</accession>
<evidence type="ECO:0000256" key="7">
    <source>
        <dbReference type="ARBA" id="ARBA00023224"/>
    </source>
</evidence>
<proteinExistence type="inferred from homology"/>
<keyword evidence="4 8" id="KW-1133">Transmembrane helix</keyword>
<dbReference type="Proteomes" id="UP001168821">
    <property type="component" value="Unassembled WGS sequence"/>
</dbReference>
<evidence type="ECO:0000256" key="2">
    <source>
        <dbReference type="ARBA" id="ARBA00022475"/>
    </source>
</evidence>
<comment type="subcellular location">
    <subcellularLocation>
        <location evidence="1 8">Cell membrane</location>
        <topology evidence="1 8">Multi-pass membrane protein</topology>
    </subcellularLocation>
</comment>
<evidence type="ECO:0000313" key="10">
    <source>
        <dbReference type="Proteomes" id="UP001168821"/>
    </source>
</evidence>
<evidence type="ECO:0000256" key="8">
    <source>
        <dbReference type="RuleBase" id="RU363108"/>
    </source>
</evidence>
<dbReference type="GO" id="GO:0043025">
    <property type="term" value="C:neuronal cell body"/>
    <property type="evidence" value="ECO:0007669"/>
    <property type="project" value="TreeGrafter"/>
</dbReference>
<comment type="function">
    <text evidence="8">Gustatory receptor which mediates acceptance or avoidance behavior, depending on its substrates.</text>
</comment>
<feature type="transmembrane region" description="Helical" evidence="8">
    <location>
        <begin position="345"/>
        <end position="370"/>
    </location>
</feature>
<comment type="caution">
    <text evidence="8">Lacks conserved residue(s) required for the propagation of feature annotation.</text>
</comment>
<keyword evidence="2 8" id="KW-1003">Cell membrane</keyword>
<keyword evidence="10" id="KW-1185">Reference proteome</keyword>
<keyword evidence="7 8" id="KW-0807">Transducer</keyword>
<dbReference type="GO" id="GO:0050909">
    <property type="term" value="P:sensory perception of taste"/>
    <property type="evidence" value="ECO:0007669"/>
    <property type="project" value="InterPro"/>
</dbReference>
<keyword evidence="5 8" id="KW-0472">Membrane</keyword>
<feature type="transmembrane region" description="Helical" evidence="8">
    <location>
        <begin position="135"/>
        <end position="156"/>
    </location>
</feature>
<dbReference type="GO" id="GO:0008049">
    <property type="term" value="P:male courtship behavior"/>
    <property type="evidence" value="ECO:0007669"/>
    <property type="project" value="TreeGrafter"/>
</dbReference>
<reference evidence="9" key="1">
    <citation type="journal article" date="2023" name="G3 (Bethesda)">
        <title>Whole genome assemblies of Zophobas morio and Tenebrio molitor.</title>
        <authorList>
            <person name="Kaur S."/>
            <person name="Stinson S.A."/>
            <person name="diCenzo G.C."/>
        </authorList>
    </citation>
    <scope>NUCLEOTIDE SEQUENCE</scope>
    <source>
        <strain evidence="9">QUZm001</strain>
    </source>
</reference>
<comment type="similarity">
    <text evidence="8">Belongs to the insect chemoreceptor superfamily. Gustatory receptor (GR) family.</text>
</comment>
<dbReference type="GO" id="GO:0007635">
    <property type="term" value="P:chemosensory behavior"/>
    <property type="evidence" value="ECO:0007669"/>
    <property type="project" value="TreeGrafter"/>
</dbReference>
<protein>
    <recommendedName>
        <fullName evidence="8">Gustatory receptor</fullName>
    </recommendedName>
</protein>
<dbReference type="GO" id="GO:0030425">
    <property type="term" value="C:dendrite"/>
    <property type="evidence" value="ECO:0007669"/>
    <property type="project" value="TreeGrafter"/>
</dbReference>
<dbReference type="Pfam" id="PF08395">
    <property type="entry name" value="7tm_7"/>
    <property type="match status" value="1"/>
</dbReference>
<evidence type="ECO:0000256" key="1">
    <source>
        <dbReference type="ARBA" id="ARBA00004651"/>
    </source>
</evidence>
<dbReference type="PANTHER" id="PTHR21143">
    <property type="entry name" value="INVERTEBRATE GUSTATORY RECEPTOR"/>
    <property type="match status" value="1"/>
</dbReference>
<evidence type="ECO:0000256" key="5">
    <source>
        <dbReference type="ARBA" id="ARBA00023136"/>
    </source>
</evidence>
<evidence type="ECO:0000256" key="3">
    <source>
        <dbReference type="ARBA" id="ARBA00022692"/>
    </source>
</evidence>
<dbReference type="AlphaFoldDB" id="A0AA38M9C3"/>
<feature type="transmembrane region" description="Helical" evidence="8">
    <location>
        <begin position="12"/>
        <end position="29"/>
    </location>
</feature>
<gene>
    <name evidence="9" type="ORF">Zmor_019959</name>
</gene>
<organism evidence="9 10">
    <name type="scientific">Zophobas morio</name>
    <dbReference type="NCBI Taxonomy" id="2755281"/>
    <lineage>
        <taxon>Eukaryota</taxon>
        <taxon>Metazoa</taxon>
        <taxon>Ecdysozoa</taxon>
        <taxon>Arthropoda</taxon>
        <taxon>Hexapoda</taxon>
        <taxon>Insecta</taxon>
        <taxon>Pterygota</taxon>
        <taxon>Neoptera</taxon>
        <taxon>Endopterygota</taxon>
        <taxon>Coleoptera</taxon>
        <taxon>Polyphaga</taxon>
        <taxon>Cucujiformia</taxon>
        <taxon>Tenebrionidae</taxon>
        <taxon>Zophobas</taxon>
    </lineage>
</organism>
<dbReference type="EMBL" id="JALNTZ010000006">
    <property type="protein sequence ID" value="KAJ3648128.1"/>
    <property type="molecule type" value="Genomic_DNA"/>
</dbReference>
<name>A0AA38M9C3_9CUCU</name>
<keyword evidence="3 8" id="KW-0812">Transmembrane</keyword>
<evidence type="ECO:0000256" key="4">
    <source>
        <dbReference type="ARBA" id="ARBA00022989"/>
    </source>
</evidence>
<evidence type="ECO:0000256" key="6">
    <source>
        <dbReference type="ARBA" id="ARBA00023170"/>
    </source>
</evidence>
<evidence type="ECO:0000313" key="9">
    <source>
        <dbReference type="EMBL" id="KAJ3648128.1"/>
    </source>
</evidence>
<dbReference type="GO" id="GO:0030424">
    <property type="term" value="C:axon"/>
    <property type="evidence" value="ECO:0007669"/>
    <property type="project" value="TreeGrafter"/>
</dbReference>
<comment type="caution">
    <text evidence="9">The sequence shown here is derived from an EMBL/GenBank/DDBJ whole genome shotgun (WGS) entry which is preliminary data.</text>
</comment>
<dbReference type="GO" id="GO:0007165">
    <property type="term" value="P:signal transduction"/>
    <property type="evidence" value="ECO:0007669"/>
    <property type="project" value="UniProtKB-KW"/>
</dbReference>
<feature type="transmembrane region" description="Helical" evidence="8">
    <location>
        <begin position="280"/>
        <end position="298"/>
    </location>
</feature>
<feature type="transmembrane region" description="Helical" evidence="8">
    <location>
        <begin position="168"/>
        <end position="191"/>
    </location>
</feature>
<sequence>MGFKLSIRDINFIKYLFVYLNLPLITPWYDFDSNSSYKPKLQKAYGMLLLSDAILRLTYLTTCLKNLRYRRNLSISERFTWFCSHITLTLITCLAILRSCFLDVEKWKIIFTNLRYIDKSLNNTGKEEKHFSKNFYLIFFLKQLVFFAGVCVGQYIWGNLTQLSIQEVSIATCVFETYCEFLLIVVINALVQSFKSRYQDINCRVLTVLQEPKTVQKWSALAQDYRILGETVDVFNEMFGWQIVLMMFHFELEMVSTLYCNFRVLVGKGKADLIGRLGNFGLWIWMLWNFLSIVVPVHDTHKESRKFIGFLYKMQDYFEEGSMEIGALERLVSYSKNFAPKFNGAGFFSINTAIIFSVLVNAGMNVVIMFRIDYNEAN</sequence>
<dbReference type="PANTHER" id="PTHR21143:SF104">
    <property type="entry name" value="GUSTATORY RECEPTOR 8A-RELATED"/>
    <property type="match status" value="1"/>
</dbReference>
<dbReference type="GO" id="GO:0005886">
    <property type="term" value="C:plasma membrane"/>
    <property type="evidence" value="ECO:0007669"/>
    <property type="project" value="UniProtKB-SubCell"/>
</dbReference>
<feature type="transmembrane region" description="Helical" evidence="8">
    <location>
        <begin position="79"/>
        <end position="97"/>
    </location>
</feature>
<keyword evidence="6 8" id="KW-0675">Receptor</keyword>
<dbReference type="InterPro" id="IPR013604">
    <property type="entry name" value="7TM_chemorcpt"/>
</dbReference>